<dbReference type="EMBL" id="JAJLJH010000010">
    <property type="protein sequence ID" value="MCK9688755.1"/>
    <property type="molecule type" value="Genomic_DNA"/>
</dbReference>
<evidence type="ECO:0000256" key="1">
    <source>
        <dbReference type="SAM" id="Phobius"/>
    </source>
</evidence>
<reference evidence="2" key="1">
    <citation type="submission" date="2021-11" db="EMBL/GenBank/DDBJ databases">
        <title>BS-T2-15 a new species belonging to the Comamonadaceae family isolated from the soil of a French oak forest.</title>
        <authorList>
            <person name="Mieszkin S."/>
            <person name="Alain K."/>
        </authorList>
    </citation>
    <scope>NUCLEOTIDE SEQUENCE</scope>
    <source>
        <strain evidence="2">BS-T2-15</strain>
    </source>
</reference>
<gene>
    <name evidence="2" type="ORF">LPC04_23835</name>
</gene>
<accession>A0A9X1YNK3</accession>
<keyword evidence="1" id="KW-1133">Transmembrane helix</keyword>
<keyword evidence="1" id="KW-0472">Membrane</keyword>
<evidence type="ECO:0000313" key="3">
    <source>
        <dbReference type="Proteomes" id="UP001139353"/>
    </source>
</evidence>
<name>A0A9X1YNK3_9BURK</name>
<dbReference type="PANTHER" id="PTHR34980:SF2">
    <property type="entry name" value="INNER MEMBRANE PROTEIN YHAH-RELATED"/>
    <property type="match status" value="1"/>
</dbReference>
<feature type="transmembrane region" description="Helical" evidence="1">
    <location>
        <begin position="51"/>
        <end position="69"/>
    </location>
</feature>
<feature type="transmembrane region" description="Helical" evidence="1">
    <location>
        <begin position="76"/>
        <end position="96"/>
    </location>
</feature>
<evidence type="ECO:0000313" key="2">
    <source>
        <dbReference type="EMBL" id="MCK9688755.1"/>
    </source>
</evidence>
<keyword evidence="3" id="KW-1185">Reference proteome</keyword>
<dbReference type="RefSeq" id="WP_275684802.1">
    <property type="nucleotide sequence ID" value="NZ_JAJLJH010000010.1"/>
</dbReference>
<keyword evidence="1" id="KW-0812">Transmembrane</keyword>
<dbReference type="GO" id="GO:0005886">
    <property type="term" value="C:plasma membrane"/>
    <property type="evidence" value="ECO:0007669"/>
    <property type="project" value="TreeGrafter"/>
</dbReference>
<comment type="caution">
    <text evidence="2">The sequence shown here is derived from an EMBL/GenBank/DDBJ whole genome shotgun (WGS) entry which is preliminary data.</text>
</comment>
<dbReference type="Proteomes" id="UP001139353">
    <property type="component" value="Unassembled WGS sequence"/>
</dbReference>
<dbReference type="AlphaFoldDB" id="A0A9X1YNK3"/>
<protein>
    <submittedName>
        <fullName evidence="2">DUF805 domain-containing protein</fullName>
    </submittedName>
</protein>
<dbReference type="Pfam" id="PF05656">
    <property type="entry name" value="DUF805"/>
    <property type="match status" value="1"/>
</dbReference>
<dbReference type="PANTHER" id="PTHR34980">
    <property type="entry name" value="INNER MEMBRANE PROTEIN-RELATED-RELATED"/>
    <property type="match status" value="1"/>
</dbReference>
<dbReference type="InterPro" id="IPR008523">
    <property type="entry name" value="DUF805"/>
</dbReference>
<proteinExistence type="predicted"/>
<sequence length="106" mass="12330">MQIQEAVETCVTQKYATFEGCATRSEFWWFFLFVWIIETLVGIAYRPLGGVFWLAMLVPYLAVGTRRLRDTDRSPWWWLMLLVPVVGWVVLVVFWAQLGKTTPTPA</sequence>
<organism evidence="2 3">
    <name type="scientific">Scleromatobacter humisilvae</name>
    <dbReference type="NCBI Taxonomy" id="2897159"/>
    <lineage>
        <taxon>Bacteria</taxon>
        <taxon>Pseudomonadati</taxon>
        <taxon>Pseudomonadota</taxon>
        <taxon>Betaproteobacteria</taxon>
        <taxon>Burkholderiales</taxon>
        <taxon>Sphaerotilaceae</taxon>
        <taxon>Scleromatobacter</taxon>
    </lineage>
</organism>